<dbReference type="PANTHER" id="PTHR11451">
    <property type="entry name" value="THREONINE-TRNA LIGASE"/>
    <property type="match status" value="1"/>
</dbReference>
<dbReference type="GO" id="GO:0006435">
    <property type="term" value="P:threonyl-tRNA aminoacylation"/>
    <property type="evidence" value="ECO:0007669"/>
    <property type="project" value="InterPro"/>
</dbReference>
<evidence type="ECO:0000259" key="11">
    <source>
        <dbReference type="PROSITE" id="PS50862"/>
    </source>
</evidence>
<dbReference type="EC" id="6.1.1.3" evidence="2"/>
<evidence type="ECO:0000256" key="9">
    <source>
        <dbReference type="ARBA" id="ARBA00023146"/>
    </source>
</evidence>
<dbReference type="Pfam" id="PF07973">
    <property type="entry name" value="tRNA_SAD"/>
    <property type="match status" value="1"/>
</dbReference>
<evidence type="ECO:0000256" key="4">
    <source>
        <dbReference type="ARBA" id="ARBA00022723"/>
    </source>
</evidence>
<keyword evidence="3 12" id="KW-0436">Ligase</keyword>
<dbReference type="InterPro" id="IPR006195">
    <property type="entry name" value="aa-tRNA-synth_II"/>
</dbReference>
<accession>A0A3B0V564</accession>
<evidence type="ECO:0000313" key="12">
    <source>
        <dbReference type="EMBL" id="VAW35513.1"/>
    </source>
</evidence>
<dbReference type="InterPro" id="IPR018163">
    <property type="entry name" value="Thr/Ala-tRNA-synth_IIc_edit"/>
</dbReference>
<evidence type="ECO:0000256" key="1">
    <source>
        <dbReference type="ARBA" id="ARBA00008226"/>
    </source>
</evidence>
<evidence type="ECO:0000256" key="5">
    <source>
        <dbReference type="ARBA" id="ARBA00022741"/>
    </source>
</evidence>
<evidence type="ECO:0000256" key="2">
    <source>
        <dbReference type="ARBA" id="ARBA00013163"/>
    </source>
</evidence>
<dbReference type="InterPro" id="IPR002314">
    <property type="entry name" value="aa-tRNA-synt_IIb"/>
</dbReference>
<keyword evidence="5" id="KW-0547">Nucleotide-binding</keyword>
<dbReference type="Gene3D" id="3.30.930.10">
    <property type="entry name" value="Bira Bifunctional Protein, Domain 2"/>
    <property type="match status" value="1"/>
</dbReference>
<dbReference type="InterPro" id="IPR012947">
    <property type="entry name" value="tRNA_SAD"/>
</dbReference>
<evidence type="ECO:0000256" key="8">
    <source>
        <dbReference type="ARBA" id="ARBA00022917"/>
    </source>
</evidence>
<dbReference type="PROSITE" id="PS50862">
    <property type="entry name" value="AA_TRNA_LIGASE_II"/>
    <property type="match status" value="1"/>
</dbReference>
<evidence type="ECO:0000256" key="10">
    <source>
        <dbReference type="ARBA" id="ARBA00049515"/>
    </source>
</evidence>
<organism evidence="12">
    <name type="scientific">hydrothermal vent metagenome</name>
    <dbReference type="NCBI Taxonomy" id="652676"/>
    <lineage>
        <taxon>unclassified sequences</taxon>
        <taxon>metagenomes</taxon>
        <taxon>ecological metagenomes</taxon>
    </lineage>
</organism>
<keyword evidence="4" id="KW-0479">Metal-binding</keyword>
<dbReference type="Pfam" id="PF00587">
    <property type="entry name" value="tRNA-synt_2b"/>
    <property type="match status" value="1"/>
</dbReference>
<dbReference type="InterPro" id="IPR002320">
    <property type="entry name" value="Thr-tRNA-ligase_IIa"/>
</dbReference>
<evidence type="ECO:0000256" key="3">
    <source>
        <dbReference type="ARBA" id="ARBA00022598"/>
    </source>
</evidence>
<dbReference type="AlphaFoldDB" id="A0A3B0V564"/>
<feature type="domain" description="Aminoacyl-transfer RNA synthetases class-II family profile" evidence="11">
    <location>
        <begin position="174"/>
        <end position="389"/>
    </location>
</feature>
<dbReference type="PANTHER" id="PTHR11451:SF44">
    <property type="entry name" value="THREONINE--TRNA LIGASE, CHLOROPLASTIC_MITOCHONDRIAL 2"/>
    <property type="match status" value="1"/>
</dbReference>
<dbReference type="GO" id="GO:0005737">
    <property type="term" value="C:cytoplasm"/>
    <property type="evidence" value="ECO:0007669"/>
    <property type="project" value="InterPro"/>
</dbReference>
<comment type="similarity">
    <text evidence="1">Belongs to the class-II aminoacyl-tRNA synthetase family.</text>
</comment>
<dbReference type="EMBL" id="UOEU01000589">
    <property type="protein sequence ID" value="VAW35513.1"/>
    <property type="molecule type" value="Genomic_DNA"/>
</dbReference>
<dbReference type="GO" id="GO:0046872">
    <property type="term" value="F:metal ion binding"/>
    <property type="evidence" value="ECO:0007669"/>
    <property type="project" value="UniProtKB-KW"/>
</dbReference>
<comment type="catalytic activity">
    <reaction evidence="10">
        <text>tRNA(Thr) + L-threonine + ATP = L-threonyl-tRNA(Thr) + AMP + diphosphate + H(+)</text>
        <dbReference type="Rhea" id="RHEA:24624"/>
        <dbReference type="Rhea" id="RHEA-COMP:9670"/>
        <dbReference type="Rhea" id="RHEA-COMP:9704"/>
        <dbReference type="ChEBI" id="CHEBI:15378"/>
        <dbReference type="ChEBI" id="CHEBI:30616"/>
        <dbReference type="ChEBI" id="CHEBI:33019"/>
        <dbReference type="ChEBI" id="CHEBI:57926"/>
        <dbReference type="ChEBI" id="CHEBI:78442"/>
        <dbReference type="ChEBI" id="CHEBI:78534"/>
        <dbReference type="ChEBI" id="CHEBI:456215"/>
        <dbReference type="EC" id="6.1.1.3"/>
    </reaction>
</comment>
<gene>
    <name evidence="12" type="ORF">MNBD_CHLOROFLEXI01-2373</name>
</gene>
<keyword evidence="7" id="KW-0067">ATP-binding</keyword>
<dbReference type="SMART" id="SM00863">
    <property type="entry name" value="tRNA_SAD"/>
    <property type="match status" value="1"/>
</dbReference>
<dbReference type="GO" id="GO:0004829">
    <property type="term" value="F:threonine-tRNA ligase activity"/>
    <property type="evidence" value="ECO:0007669"/>
    <property type="project" value="UniProtKB-EC"/>
</dbReference>
<sequence>MGLDGNGRSQTFHPDDLPKLEKRIRQIIAGNYPLLYRQVTLDEARQQFANQPYKLELIADLAQKDEAISVYQQDSFVDLCRGPHVAHTGKIPAAGLKLMSVAGAYWRGDEKRPMLQRIYGTVWFNKKELKKHLAMLEEAKKRDHRRLGRELEIFILDEDIGPGLPLWLPNGNILREELEKLANEMEDKAGYLRVSTPHIAKEALYLKSGHLPYYEDEMYPPMERENGRYYLRPMNCPFPHKIYASKPRSYRDLPLRLSEYGMVYRYEQSGTLMGLLRVRAAQQNDAHIYVSEAQFEEEFLGVMDLYRFYFDLFGVDKYVMRLSKHSKEGLGKKYVDDETMWLKMEAIVRQAMINGNVPFVEAEDEAAFYGPKIDVQIWSAIGREFSLATNQVDFVVPSRFGLAFTNAEGEEEMPLCIHRAARCP</sequence>
<proteinExistence type="inferred from homology"/>
<dbReference type="PRINTS" id="PR01047">
    <property type="entry name" value="TRNASYNTHTHR"/>
</dbReference>
<keyword evidence="8" id="KW-0648">Protein biosynthesis</keyword>
<protein>
    <recommendedName>
        <fullName evidence="2">threonine--tRNA ligase</fullName>
        <ecNumber evidence="2">6.1.1.3</ecNumber>
    </recommendedName>
</protein>
<keyword evidence="6" id="KW-0862">Zinc</keyword>
<dbReference type="NCBIfam" id="TIGR00418">
    <property type="entry name" value="thrS"/>
    <property type="match status" value="1"/>
</dbReference>
<evidence type="ECO:0000256" key="7">
    <source>
        <dbReference type="ARBA" id="ARBA00022840"/>
    </source>
</evidence>
<name>A0A3B0V564_9ZZZZ</name>
<dbReference type="SUPFAM" id="SSF55186">
    <property type="entry name" value="ThrRS/AlaRS common domain"/>
    <property type="match status" value="1"/>
</dbReference>
<keyword evidence="9 12" id="KW-0030">Aminoacyl-tRNA synthetase</keyword>
<dbReference type="InterPro" id="IPR045864">
    <property type="entry name" value="aa-tRNA-synth_II/BPL/LPL"/>
</dbReference>
<dbReference type="FunFam" id="3.30.930.10:FF:000002">
    <property type="entry name" value="Threonine--tRNA ligase"/>
    <property type="match status" value="1"/>
</dbReference>
<dbReference type="Gene3D" id="3.30.980.10">
    <property type="entry name" value="Threonyl-trna Synthetase, Chain A, domain 2"/>
    <property type="match status" value="1"/>
</dbReference>
<reference evidence="12" key="1">
    <citation type="submission" date="2018-06" db="EMBL/GenBank/DDBJ databases">
        <authorList>
            <person name="Zhirakovskaya E."/>
        </authorList>
    </citation>
    <scope>NUCLEOTIDE SEQUENCE</scope>
</reference>
<evidence type="ECO:0000256" key="6">
    <source>
        <dbReference type="ARBA" id="ARBA00022833"/>
    </source>
</evidence>
<dbReference type="SUPFAM" id="SSF55681">
    <property type="entry name" value="Class II aaRS and biotin synthetases"/>
    <property type="match status" value="1"/>
</dbReference>
<dbReference type="GO" id="GO:0005524">
    <property type="term" value="F:ATP binding"/>
    <property type="evidence" value="ECO:0007669"/>
    <property type="project" value="UniProtKB-KW"/>
</dbReference>